<organism evidence="3 4">
    <name type="scientific">Klebsiella pneumoniae</name>
    <dbReference type="NCBI Taxonomy" id="573"/>
    <lineage>
        <taxon>Bacteria</taxon>
        <taxon>Pseudomonadati</taxon>
        <taxon>Pseudomonadota</taxon>
        <taxon>Gammaproteobacteria</taxon>
        <taxon>Enterobacterales</taxon>
        <taxon>Enterobacteriaceae</taxon>
        <taxon>Klebsiella/Raoultella group</taxon>
        <taxon>Klebsiella</taxon>
        <taxon>Klebsiella pneumoniae complex</taxon>
    </lineage>
</organism>
<protein>
    <submittedName>
        <fullName evidence="3">Inosose isomerase</fullName>
        <ecNumber evidence="3">5.3.99.-</ecNumber>
    </submittedName>
</protein>
<dbReference type="EMBL" id="UGNC01000005">
    <property type="protein sequence ID" value="STW48468.1"/>
    <property type="molecule type" value="Genomic_DNA"/>
</dbReference>
<dbReference type="EC" id="5.3.99.-" evidence="3"/>
<dbReference type="PIRSF" id="PIRSF036778">
    <property type="entry name" value="UCP036778"/>
    <property type="match status" value="1"/>
</dbReference>
<dbReference type="InterPro" id="IPR036237">
    <property type="entry name" value="Xyl_isomerase-like_sf"/>
</dbReference>
<dbReference type="Proteomes" id="UP000255167">
    <property type="component" value="Unassembled WGS sequence"/>
</dbReference>
<dbReference type="Gene3D" id="3.20.20.150">
    <property type="entry name" value="Divalent-metal-dependent TIM barrel enzymes"/>
    <property type="match status" value="1"/>
</dbReference>
<dbReference type="GO" id="GO:0016853">
    <property type="term" value="F:isomerase activity"/>
    <property type="evidence" value="ECO:0007669"/>
    <property type="project" value="UniProtKB-KW"/>
</dbReference>
<sequence>MTVSQLNEPTPSSVRSVLWPSQCNVFCINRKIAPALSIEAFFRLVNRLGLNKVELRNDLPSGKVTDDLSHQQVRELAARYHIEILTINAVYPFNRRSEEVRQLTESLLKEAQAIGAKSLVLCPLNDGSEVPASETLGALRDLAPLFAFYGIHGLVEPLGFPQSSLRSAHQAQTLIHDARVPFKLLIDTFHHHLYPQAADEFSQVEVADIGLVHLSGVDDSRPREQLTDAERIMLTPKDRLGTCEQVKALEARGYQGVYAFEPFAPELAQWSEADIEREIEQSIALIQRHWRLRPSRYSVRGA</sequence>
<dbReference type="Pfam" id="PF01261">
    <property type="entry name" value="AP_endonuc_2"/>
    <property type="match status" value="1"/>
</dbReference>
<gene>
    <name evidence="3" type="primary">iolI_1</name>
    <name evidence="3" type="ORF">NCTC9617_05065</name>
</gene>
<accession>A0A378FZR6</accession>
<dbReference type="InterPro" id="IPR050417">
    <property type="entry name" value="Sugar_Epim/Isomerase"/>
</dbReference>
<reference evidence="3 4" key="1">
    <citation type="submission" date="2018-06" db="EMBL/GenBank/DDBJ databases">
        <authorList>
            <consortium name="Pathogen Informatics"/>
            <person name="Doyle S."/>
        </authorList>
    </citation>
    <scope>NUCLEOTIDE SEQUENCE [LARGE SCALE GENOMIC DNA]</scope>
    <source>
        <strain evidence="3 4">NCTC9617</strain>
    </source>
</reference>
<evidence type="ECO:0000313" key="4">
    <source>
        <dbReference type="Proteomes" id="UP000255167"/>
    </source>
</evidence>
<dbReference type="PANTHER" id="PTHR43489">
    <property type="entry name" value="ISOMERASE"/>
    <property type="match status" value="1"/>
</dbReference>
<evidence type="ECO:0000256" key="1">
    <source>
        <dbReference type="ARBA" id="ARBA00023235"/>
    </source>
</evidence>
<keyword evidence="1 3" id="KW-0413">Isomerase</keyword>
<dbReference type="AlphaFoldDB" id="A0A378FZR6"/>
<dbReference type="InterPro" id="IPR014621">
    <property type="entry name" value="UCP036778_sugar_epimerase"/>
</dbReference>
<feature type="domain" description="Xylose isomerase-like TIM barrel" evidence="2">
    <location>
        <begin position="42"/>
        <end position="285"/>
    </location>
</feature>
<evidence type="ECO:0000259" key="2">
    <source>
        <dbReference type="Pfam" id="PF01261"/>
    </source>
</evidence>
<dbReference type="SUPFAM" id="SSF51658">
    <property type="entry name" value="Xylose isomerase-like"/>
    <property type="match status" value="1"/>
</dbReference>
<dbReference type="InterPro" id="IPR013022">
    <property type="entry name" value="Xyl_isomerase-like_TIM-brl"/>
</dbReference>
<dbReference type="PANTHER" id="PTHR43489:SF7">
    <property type="entry name" value="3-DEHYDRO-D-GULOSIDE 4-EPIMERASE-RELATED"/>
    <property type="match status" value="1"/>
</dbReference>
<proteinExistence type="predicted"/>
<evidence type="ECO:0000313" key="3">
    <source>
        <dbReference type="EMBL" id="STW48468.1"/>
    </source>
</evidence>
<name>A0A378FZR6_KLEPN</name>